<dbReference type="EMBL" id="SKBQ01000053">
    <property type="protein sequence ID" value="TPX10830.1"/>
    <property type="molecule type" value="Genomic_DNA"/>
</dbReference>
<dbReference type="CDD" id="cd04301">
    <property type="entry name" value="NAT_SF"/>
    <property type="match status" value="1"/>
</dbReference>
<reference evidence="2 3" key="1">
    <citation type="submission" date="2019-06" db="EMBL/GenBank/DDBJ databases">
        <title>Draft genome sequence of the filamentous fungus Phialemoniopsis curvata isolated from diesel fuel.</title>
        <authorList>
            <person name="Varaljay V.A."/>
            <person name="Lyon W.J."/>
            <person name="Crouch A.L."/>
            <person name="Drake C.E."/>
            <person name="Hollomon J.M."/>
            <person name="Nadeau L.J."/>
            <person name="Nunn H.S."/>
            <person name="Stevenson B.S."/>
            <person name="Bojanowski C.L."/>
            <person name="Crookes-Goodson W.J."/>
        </authorList>
    </citation>
    <scope>NUCLEOTIDE SEQUENCE [LARGE SCALE GENOMIC DNA]</scope>
    <source>
        <strain evidence="2 3">D216</strain>
    </source>
</reference>
<evidence type="ECO:0000259" key="1">
    <source>
        <dbReference type="PROSITE" id="PS51186"/>
    </source>
</evidence>
<organism evidence="2 3">
    <name type="scientific">Thyridium curvatum</name>
    <dbReference type="NCBI Taxonomy" id="1093900"/>
    <lineage>
        <taxon>Eukaryota</taxon>
        <taxon>Fungi</taxon>
        <taxon>Dikarya</taxon>
        <taxon>Ascomycota</taxon>
        <taxon>Pezizomycotina</taxon>
        <taxon>Sordariomycetes</taxon>
        <taxon>Sordariomycetidae</taxon>
        <taxon>Thyridiales</taxon>
        <taxon>Thyridiaceae</taxon>
        <taxon>Thyridium</taxon>
    </lineage>
</organism>
<dbReference type="GO" id="GO:0016747">
    <property type="term" value="F:acyltransferase activity, transferring groups other than amino-acyl groups"/>
    <property type="evidence" value="ECO:0007669"/>
    <property type="project" value="InterPro"/>
</dbReference>
<dbReference type="PANTHER" id="PTHR42791:SF4">
    <property type="entry name" value="ACETYLTRANSFERASE, GNAT FAMILY FAMILY (AFU_ORTHOLOGUE AFUA_4G09540)-RELATED"/>
    <property type="match status" value="1"/>
</dbReference>
<dbReference type="GeneID" id="41975666"/>
<dbReference type="SUPFAM" id="SSF55729">
    <property type="entry name" value="Acyl-CoA N-acyltransferases (Nat)"/>
    <property type="match status" value="1"/>
</dbReference>
<name>A0A507B2P7_9PEZI</name>
<dbReference type="InParanoid" id="A0A507B2P7"/>
<evidence type="ECO:0000313" key="2">
    <source>
        <dbReference type="EMBL" id="TPX10830.1"/>
    </source>
</evidence>
<dbReference type="Proteomes" id="UP000319257">
    <property type="component" value="Unassembled WGS sequence"/>
</dbReference>
<dbReference type="OrthoDB" id="512662at2759"/>
<gene>
    <name evidence="2" type="ORF">E0L32_008219</name>
</gene>
<proteinExistence type="predicted"/>
<dbReference type="RefSeq" id="XP_030992541.1">
    <property type="nucleotide sequence ID" value="XM_031143049.1"/>
</dbReference>
<sequence>MPTEISLLTEADIPAAVSAVQEAFADDPYYNWVFDTAKFDKRRNTASVGIRCRSGIRQGLYYIAKDGETGKTLGVSMWLPPRPTDRPQSWSSWLDDWRVWLEQVGMNLWYGRGGLNLKRYWIWRKAQAQAHEEIWTDPRGYYFLNIMVVTSEARGRGIGRRLVAAVTDRADREGMPCYLESSKAAPNIQIYERLGFRLAGDIVCEDEDEDGGGESSVKLYCMIRDPQPQVSSLARGKEEDLHQA</sequence>
<accession>A0A507B2P7</accession>
<dbReference type="PANTHER" id="PTHR42791">
    <property type="entry name" value="GNAT FAMILY ACETYLTRANSFERASE"/>
    <property type="match status" value="1"/>
</dbReference>
<feature type="domain" description="N-acetyltransferase" evidence="1">
    <location>
        <begin position="76"/>
        <end position="224"/>
    </location>
</feature>
<keyword evidence="3" id="KW-1185">Reference proteome</keyword>
<dbReference type="Gene3D" id="3.40.630.30">
    <property type="match status" value="1"/>
</dbReference>
<comment type="caution">
    <text evidence="2">The sequence shown here is derived from an EMBL/GenBank/DDBJ whole genome shotgun (WGS) entry which is preliminary data.</text>
</comment>
<dbReference type="InterPro" id="IPR000182">
    <property type="entry name" value="GNAT_dom"/>
</dbReference>
<dbReference type="AlphaFoldDB" id="A0A507B2P7"/>
<evidence type="ECO:0000313" key="3">
    <source>
        <dbReference type="Proteomes" id="UP000319257"/>
    </source>
</evidence>
<dbReference type="Pfam" id="PF13508">
    <property type="entry name" value="Acetyltransf_7"/>
    <property type="match status" value="1"/>
</dbReference>
<dbReference type="PROSITE" id="PS51186">
    <property type="entry name" value="GNAT"/>
    <property type="match status" value="1"/>
</dbReference>
<dbReference type="InterPro" id="IPR052523">
    <property type="entry name" value="Trichothecene_AcTrans"/>
</dbReference>
<dbReference type="InterPro" id="IPR016181">
    <property type="entry name" value="Acyl_CoA_acyltransferase"/>
</dbReference>
<dbReference type="STRING" id="1093900.A0A507B2P7"/>
<protein>
    <recommendedName>
        <fullName evidence="1">N-acetyltransferase domain-containing protein</fullName>
    </recommendedName>
</protein>